<dbReference type="PROSITE" id="PS51278">
    <property type="entry name" value="GATASE_TYPE_2"/>
    <property type="match status" value="1"/>
</dbReference>
<evidence type="ECO:0000259" key="1">
    <source>
        <dbReference type="PROSITE" id="PS51278"/>
    </source>
</evidence>
<accession>A0A7C5Q7B4</accession>
<dbReference type="InterPro" id="IPR002489">
    <property type="entry name" value="Glu_synth_asu_C"/>
</dbReference>
<feature type="domain" description="Glutamine amidotransferase type-2" evidence="1">
    <location>
        <begin position="10"/>
        <end position="350"/>
    </location>
</feature>
<dbReference type="Gene3D" id="2.160.20.60">
    <property type="entry name" value="Glutamate synthase, alpha subunit, C-terminal domain"/>
    <property type="match status" value="1"/>
</dbReference>
<sequence length="691" mass="77258">METLRNISGCGILGILRRHDAPKIRAGDTLSSIECVRYRGSKLGAGFAAYNLDSPYNGLHKLKVFVRSDDALEYVKNIFKEYADGGLWELGFDTSPSSKFASWTAYVDSSETSLRTAVDKINHDLFNAGIKGRVYSWGRFVEVFKGVGYPVDVAGQYGLVEKGVEADLWIAHTRQPTNSPGIYPIWSHPFSSQEWAIVHNGDISSFGANMEFIRFRGYRSFVGTDSELIAYLLDYLTNIKHMPVEKTAAALVNPFETDIINNAAGISLQEYVESRGAWLDGPFSVVAGYCDGEDVYMLAFADRSKFRPLVVGMDDERFYVASEEAEVRQLSEKARVWSVKPGGIFLASMKKGLLISGREHAEVFYHTVERPPHPGDAVIDAKGLGYSQVNSMVKQLFEKGIREVDVINVNGQRYLGINVPQGCRLKLYGTAGNCLANFNKHGEIIVYGSAQDDVGDAMYGGRVIIHGDARDVIGQALQGGEIFVRGSVGNRAAIQMREFRNSRPYLIVGGRADDYLGEYMAGGVAMVLGIDSMDLDTCLVGRYMATGMVGGRIYVRGRVDRWRIGLQPPKPDVIRYIRGLFLEGLVAEDVLRFFEAMPEITLDDVRKKLSGEALRRVSKLFTSKYYKELSVEVRRLDEADLELVDQPLRRYFQEFRLDARLYNRLLKQEFTVVQVARQQVEKGPEPQPEEG</sequence>
<proteinExistence type="predicted"/>
<dbReference type="SUPFAM" id="SSF69336">
    <property type="entry name" value="Alpha subunit of glutamate synthase, C-terminal domain"/>
    <property type="match status" value="1"/>
</dbReference>
<organism evidence="2">
    <name type="scientific">Caldiarchaeum subterraneum</name>
    <dbReference type="NCBI Taxonomy" id="311458"/>
    <lineage>
        <taxon>Archaea</taxon>
        <taxon>Nitrososphaerota</taxon>
        <taxon>Candidatus Caldarchaeales</taxon>
        <taxon>Candidatus Caldarchaeaceae</taxon>
        <taxon>Candidatus Caldarchaeum</taxon>
    </lineage>
</organism>
<dbReference type="InterPro" id="IPR017932">
    <property type="entry name" value="GATase_2_dom"/>
</dbReference>
<reference evidence="2" key="1">
    <citation type="journal article" date="2020" name="mSystems">
        <title>Genome- and Community-Level Interaction Insights into Carbon Utilization and Element Cycling Functions of Hydrothermarchaeota in Hydrothermal Sediment.</title>
        <authorList>
            <person name="Zhou Z."/>
            <person name="Liu Y."/>
            <person name="Xu W."/>
            <person name="Pan J."/>
            <person name="Luo Z.H."/>
            <person name="Li M."/>
        </authorList>
    </citation>
    <scope>NUCLEOTIDE SEQUENCE [LARGE SCALE GENOMIC DNA]</scope>
    <source>
        <strain evidence="2">SpSt-1056</strain>
    </source>
</reference>
<dbReference type="InterPro" id="IPR029055">
    <property type="entry name" value="Ntn_hydrolases_N"/>
</dbReference>
<dbReference type="EMBL" id="DRWN01000058">
    <property type="protein sequence ID" value="HHK68887.1"/>
    <property type="molecule type" value="Genomic_DNA"/>
</dbReference>
<dbReference type="PANTHER" id="PTHR39673:SF5">
    <property type="entry name" value="TUNGSTEN-CONTAINING FORMYLMETHANOFURAN DEHYDROGENASE 2 SUBUNIT C"/>
    <property type="match status" value="1"/>
</dbReference>
<dbReference type="GO" id="GO:0016491">
    <property type="term" value="F:oxidoreductase activity"/>
    <property type="evidence" value="ECO:0007669"/>
    <property type="project" value="InterPro"/>
</dbReference>
<evidence type="ECO:0000313" key="2">
    <source>
        <dbReference type="EMBL" id="HHK68887.1"/>
    </source>
</evidence>
<dbReference type="Gene3D" id="3.60.20.10">
    <property type="entry name" value="Glutamine Phosphoribosylpyrophosphate, subunit 1, domain 1"/>
    <property type="match status" value="1"/>
</dbReference>
<comment type="caution">
    <text evidence="2">The sequence shown here is derived from an EMBL/GenBank/DDBJ whole genome shotgun (WGS) entry which is preliminary data.</text>
</comment>
<protein>
    <submittedName>
        <fullName evidence="2">Glutamate synthase</fullName>
    </submittedName>
</protein>
<dbReference type="Pfam" id="PF01493">
    <property type="entry name" value="GXGXG"/>
    <property type="match status" value="1"/>
</dbReference>
<dbReference type="InterPro" id="IPR036485">
    <property type="entry name" value="Glu_synth_asu_C_sf"/>
</dbReference>
<dbReference type="PIRSF" id="PIRSF036632">
    <property type="entry name" value="GOGAT_lg_1_3"/>
    <property type="match status" value="1"/>
</dbReference>
<gene>
    <name evidence="2" type="ORF">ENM11_07035</name>
</gene>
<dbReference type="AlphaFoldDB" id="A0A7C5Q7B4"/>
<dbReference type="InterPro" id="IPR012075">
    <property type="entry name" value="Glu_synth_lsu_1/3"/>
</dbReference>
<dbReference type="PANTHER" id="PTHR39673">
    <property type="entry name" value="TUNGSTEN FORMYLMETHANOFURAN DEHYDROGENASE, SUBUNIT C (FWDC)"/>
    <property type="match status" value="1"/>
</dbReference>
<dbReference type="SUPFAM" id="SSF56235">
    <property type="entry name" value="N-terminal nucleophile aminohydrolases (Ntn hydrolases)"/>
    <property type="match status" value="1"/>
</dbReference>
<name>A0A7C5Q7B4_CALS0</name>